<dbReference type="AlphaFoldDB" id="A0A5J6G877"/>
<dbReference type="InterPro" id="IPR036890">
    <property type="entry name" value="HATPase_C_sf"/>
</dbReference>
<dbReference type="EMBL" id="CP023699">
    <property type="protein sequence ID" value="QEU91203.1"/>
    <property type="molecule type" value="Genomic_DNA"/>
</dbReference>
<dbReference type="SUPFAM" id="SSF55874">
    <property type="entry name" value="ATPase domain of HSP90 chaperone/DNA topoisomerase II/histidine kinase"/>
    <property type="match status" value="1"/>
</dbReference>
<proteinExistence type="predicted"/>
<dbReference type="OrthoDB" id="3479721at2"/>
<keyword evidence="3" id="KW-0547">Nucleotide-binding</keyword>
<dbReference type="InterPro" id="IPR050267">
    <property type="entry name" value="Anti-sigma-factor_SerPK"/>
</dbReference>
<reference evidence="3 4" key="1">
    <citation type="submission" date="2017-09" db="EMBL/GenBank/DDBJ databases">
        <authorList>
            <person name="Lee N."/>
            <person name="Cho B.-K."/>
        </authorList>
    </citation>
    <scope>NUCLEOTIDE SEQUENCE [LARGE SCALE GENOMIC DNA]</scope>
    <source>
        <strain evidence="3 4">ATCC 12853</strain>
    </source>
</reference>
<dbReference type="PANTHER" id="PTHR35526">
    <property type="entry name" value="ANTI-SIGMA-F FACTOR RSBW-RELATED"/>
    <property type="match status" value="1"/>
</dbReference>
<dbReference type="InterPro" id="IPR003594">
    <property type="entry name" value="HATPase_dom"/>
</dbReference>
<dbReference type="CDD" id="cd16936">
    <property type="entry name" value="HATPase_RsbW-like"/>
    <property type="match status" value="1"/>
</dbReference>
<dbReference type="Gene3D" id="3.30.565.10">
    <property type="entry name" value="Histidine kinase-like ATPase, C-terminal domain"/>
    <property type="match status" value="1"/>
</dbReference>
<evidence type="ECO:0000259" key="2">
    <source>
        <dbReference type="Pfam" id="PF13581"/>
    </source>
</evidence>
<name>A0A5J6G877_STRKN</name>
<organism evidence="3 4">
    <name type="scientific">Streptomyces kanamyceticus</name>
    <dbReference type="NCBI Taxonomy" id="1967"/>
    <lineage>
        <taxon>Bacteria</taxon>
        <taxon>Bacillati</taxon>
        <taxon>Actinomycetota</taxon>
        <taxon>Actinomycetes</taxon>
        <taxon>Kitasatosporales</taxon>
        <taxon>Streptomycetaceae</taxon>
        <taxon>Streptomyces</taxon>
    </lineage>
</organism>
<dbReference type="Proteomes" id="UP000325529">
    <property type="component" value="Chromosome"/>
</dbReference>
<dbReference type="GO" id="GO:0005524">
    <property type="term" value="F:ATP binding"/>
    <property type="evidence" value="ECO:0007669"/>
    <property type="project" value="UniProtKB-KW"/>
</dbReference>
<protein>
    <submittedName>
        <fullName evidence="3">ATP-binding protein</fullName>
    </submittedName>
</protein>
<dbReference type="Pfam" id="PF13581">
    <property type="entry name" value="HATPase_c_2"/>
    <property type="match status" value="1"/>
</dbReference>
<evidence type="ECO:0000313" key="4">
    <source>
        <dbReference type="Proteomes" id="UP000325529"/>
    </source>
</evidence>
<keyword evidence="1" id="KW-0808">Transferase</keyword>
<gene>
    <name evidence="3" type="ORF">CP970_10165</name>
</gene>
<keyword evidence="1" id="KW-0418">Kinase</keyword>
<evidence type="ECO:0000313" key="3">
    <source>
        <dbReference type="EMBL" id="QEU91203.1"/>
    </source>
</evidence>
<dbReference type="PANTHER" id="PTHR35526:SF3">
    <property type="entry name" value="ANTI-SIGMA-F FACTOR RSBW"/>
    <property type="match status" value="1"/>
</dbReference>
<keyword evidence="1" id="KW-0723">Serine/threonine-protein kinase</keyword>
<dbReference type="GO" id="GO:0004674">
    <property type="term" value="F:protein serine/threonine kinase activity"/>
    <property type="evidence" value="ECO:0007669"/>
    <property type="project" value="UniProtKB-KW"/>
</dbReference>
<dbReference type="KEGG" id="ska:CP970_10165"/>
<accession>A0A5J6G877</accession>
<sequence length="185" mass="20354">MLERPSGSRTRTTHRYDFTYCSATATDCDPPRVNQKTPLPSRREPRERFYRRERQSVPQARAFARTALNGWGIHDRAYEIALCVSELTTNALLHGVPPGRGFLLCLSHDGGVLRIELHDSGGGWPMPGTDVGGDGDAESGRGLLLVAALADKWGVVERDPGKIVWCEFVTDVPGVSGRTSRRPRG</sequence>
<keyword evidence="3" id="KW-0067">ATP-binding</keyword>
<keyword evidence="4" id="KW-1185">Reference proteome</keyword>
<feature type="domain" description="Histidine kinase/HSP90-like ATPase" evidence="2">
    <location>
        <begin position="55"/>
        <end position="165"/>
    </location>
</feature>
<evidence type="ECO:0000256" key="1">
    <source>
        <dbReference type="ARBA" id="ARBA00022527"/>
    </source>
</evidence>